<comment type="subcellular location">
    <subcellularLocation>
        <location evidence="1">Nucleus</location>
        <location evidence="1">Nucleolus</location>
    </subcellularLocation>
</comment>
<feature type="compositionally biased region" description="Acidic residues" evidence="5">
    <location>
        <begin position="98"/>
        <end position="108"/>
    </location>
</feature>
<dbReference type="GO" id="GO:0003723">
    <property type="term" value="F:RNA binding"/>
    <property type="evidence" value="ECO:0007669"/>
    <property type="project" value="UniProtKB-UniRule"/>
</dbReference>
<evidence type="ECO:0000259" key="6">
    <source>
        <dbReference type="PROSITE" id="PS50102"/>
    </source>
</evidence>
<dbReference type="GeneID" id="5853171"/>
<feature type="compositionally biased region" description="Polar residues" evidence="5">
    <location>
        <begin position="145"/>
        <end position="154"/>
    </location>
</feature>
<dbReference type="SMART" id="SM00360">
    <property type="entry name" value="RRM"/>
    <property type="match status" value="1"/>
</dbReference>
<keyword evidence="8" id="KW-1185">Reference proteome</keyword>
<feature type="compositionally biased region" description="Basic and acidic residues" evidence="5">
    <location>
        <begin position="87"/>
        <end position="97"/>
    </location>
</feature>
<evidence type="ECO:0000256" key="4">
    <source>
        <dbReference type="PROSITE-ProRule" id="PRU00176"/>
    </source>
</evidence>
<dbReference type="Proteomes" id="UP000008837">
    <property type="component" value="Unassembled WGS sequence"/>
</dbReference>
<feature type="compositionally biased region" description="Basic residues" evidence="5">
    <location>
        <begin position="160"/>
        <end position="170"/>
    </location>
</feature>
<dbReference type="GO" id="GO:0005730">
    <property type="term" value="C:nucleolus"/>
    <property type="evidence" value="ECO:0007669"/>
    <property type="project" value="UniProtKB-SubCell"/>
</dbReference>
<evidence type="ECO:0000313" key="7">
    <source>
        <dbReference type="EMBL" id="EDP41651.1"/>
    </source>
</evidence>
<feature type="compositionally biased region" description="Basic residues" evidence="5">
    <location>
        <begin position="25"/>
        <end position="42"/>
    </location>
</feature>
<dbReference type="SUPFAM" id="SSF54928">
    <property type="entry name" value="RNA-binding domain, RBD"/>
    <property type="match status" value="1"/>
</dbReference>
<feature type="region of interest" description="Disordered" evidence="5">
    <location>
        <begin position="72"/>
        <end position="183"/>
    </location>
</feature>
<dbReference type="RefSeq" id="XP_001728865.1">
    <property type="nucleotide sequence ID" value="XM_001728813.1"/>
</dbReference>
<dbReference type="Pfam" id="PF00076">
    <property type="entry name" value="RRM_1"/>
    <property type="match status" value="1"/>
</dbReference>
<dbReference type="CDD" id="cd12307">
    <property type="entry name" value="RRM_NIFK_like"/>
    <property type="match status" value="1"/>
</dbReference>
<keyword evidence="2 4" id="KW-0694">RNA-binding</keyword>
<dbReference type="Gene3D" id="3.30.70.330">
    <property type="match status" value="1"/>
</dbReference>
<name>A8QCP5_MALGO</name>
<accession>A8QCP5</accession>
<dbReference type="OMA" id="QIHEEMF"/>
<evidence type="ECO:0000256" key="3">
    <source>
        <dbReference type="ARBA" id="ARBA00023242"/>
    </source>
</evidence>
<comment type="caution">
    <text evidence="7">The sequence shown here is derived from an EMBL/GenBank/DDBJ whole genome shotgun (WGS) entry which is preliminary data.</text>
</comment>
<feature type="region of interest" description="Disordered" evidence="5">
    <location>
        <begin position="1"/>
        <end position="56"/>
    </location>
</feature>
<sequence length="333" mass="37326">MGVVRESKGKLGSKKLSNAHDTVSKKHASAVKKGPAKHGKPLKAKDEVTQNPTKKKIKSVRIHEVPNVVQFPSNKAPASLKTIPKKQKGDAVEKVSEIEDGDDEDANNDAELLSGFPDSISDEEDEEDDAMTKQAGLTLEEVANLPSSRGNASVTERLEKAKKKKNHKEHKPSEAGDGDKDGTKTGVVYVGRLPHGFFEDQLRAYFSQFGDINRLRLSRNKKTGRSKHYGFLEFDSPDVAEIVVDTMNNYLLDGHMLQLSMIPPEKVDPNLWVGANRKFRTAPVDRMERARRSRSRTLEERAKVNQRLLQRQKKRRAALERAGIEYDFSGYEL</sequence>
<organism evidence="7 8">
    <name type="scientific">Malassezia globosa (strain ATCC MYA-4612 / CBS 7966)</name>
    <name type="common">Dandruff-associated fungus</name>
    <dbReference type="NCBI Taxonomy" id="425265"/>
    <lineage>
        <taxon>Eukaryota</taxon>
        <taxon>Fungi</taxon>
        <taxon>Dikarya</taxon>
        <taxon>Basidiomycota</taxon>
        <taxon>Ustilaginomycotina</taxon>
        <taxon>Malasseziomycetes</taxon>
        <taxon>Malasseziales</taxon>
        <taxon>Malasseziaceae</taxon>
        <taxon>Malassezia</taxon>
    </lineage>
</organism>
<dbReference type="InterPro" id="IPR012677">
    <property type="entry name" value="Nucleotide-bd_a/b_plait_sf"/>
</dbReference>
<evidence type="ECO:0000313" key="8">
    <source>
        <dbReference type="Proteomes" id="UP000008837"/>
    </source>
</evidence>
<protein>
    <recommendedName>
        <fullName evidence="6">RRM domain-containing protein</fullName>
    </recommendedName>
</protein>
<evidence type="ECO:0000256" key="5">
    <source>
        <dbReference type="SAM" id="MobiDB-lite"/>
    </source>
</evidence>
<feature type="domain" description="RRM" evidence="6">
    <location>
        <begin position="186"/>
        <end position="264"/>
    </location>
</feature>
<feature type="compositionally biased region" description="Acidic residues" evidence="5">
    <location>
        <begin position="120"/>
        <end position="129"/>
    </location>
</feature>
<proteinExistence type="predicted"/>
<dbReference type="InterPro" id="IPR000504">
    <property type="entry name" value="RRM_dom"/>
</dbReference>
<dbReference type="OrthoDB" id="21467at2759"/>
<keyword evidence="3" id="KW-0539">Nucleus</keyword>
<evidence type="ECO:0000256" key="1">
    <source>
        <dbReference type="ARBA" id="ARBA00004604"/>
    </source>
</evidence>
<dbReference type="InParanoid" id="A8QCP5"/>
<dbReference type="PROSITE" id="PS50102">
    <property type="entry name" value="RRM"/>
    <property type="match status" value="1"/>
</dbReference>
<dbReference type="AlphaFoldDB" id="A8QCP5"/>
<feature type="compositionally biased region" description="Basic and acidic residues" evidence="5">
    <location>
        <begin position="171"/>
        <end position="183"/>
    </location>
</feature>
<gene>
    <name evidence="7" type="ORF">MGL_4032</name>
</gene>
<evidence type="ECO:0000256" key="2">
    <source>
        <dbReference type="ARBA" id="ARBA00022884"/>
    </source>
</evidence>
<dbReference type="STRING" id="425265.A8QCP5"/>
<dbReference type="PANTHER" id="PTHR46754">
    <property type="entry name" value="MKI67 FHA DOMAIN-INTERACTING NUCLEOLAR PHOSPHOPROTEIN"/>
    <property type="match status" value="1"/>
</dbReference>
<dbReference type="VEuPathDB" id="FungiDB:MGL_4032"/>
<dbReference type="KEGG" id="mgl:MGL_4032"/>
<reference evidence="7 8" key="1">
    <citation type="journal article" date="2007" name="Proc. Natl. Acad. Sci. U.S.A.">
        <title>Dandruff-associated Malassezia genomes reveal convergent and divergent virulence traits shared with plant and human fungal pathogens.</title>
        <authorList>
            <person name="Xu J."/>
            <person name="Saunders C.W."/>
            <person name="Hu P."/>
            <person name="Grant R.A."/>
            <person name="Boekhout T."/>
            <person name="Kuramae E.E."/>
            <person name="Kronstad J.W."/>
            <person name="Deangelis Y.M."/>
            <person name="Reeder N.L."/>
            <person name="Johnstone K.R."/>
            <person name="Leland M."/>
            <person name="Fieno A.M."/>
            <person name="Begley W.M."/>
            <person name="Sun Y."/>
            <person name="Lacey M.P."/>
            <person name="Chaudhary T."/>
            <person name="Keough T."/>
            <person name="Chu L."/>
            <person name="Sears R."/>
            <person name="Yuan B."/>
            <person name="Dawson T.L.Jr."/>
        </authorList>
    </citation>
    <scope>NUCLEOTIDE SEQUENCE [LARGE SCALE GENOMIC DNA]</scope>
    <source>
        <strain evidence="8">ATCC MYA-4612 / CBS 7966</strain>
    </source>
</reference>
<dbReference type="EMBL" id="AAYY01000018">
    <property type="protein sequence ID" value="EDP41651.1"/>
    <property type="molecule type" value="Genomic_DNA"/>
</dbReference>
<dbReference type="InterPro" id="IPR035979">
    <property type="entry name" value="RBD_domain_sf"/>
</dbReference>
<dbReference type="FunCoup" id="A8QCP5">
    <property type="interactions" value="512"/>
</dbReference>